<organism evidence="2 3">
    <name type="scientific">Arcicella aquatica</name>
    <dbReference type="NCBI Taxonomy" id="217141"/>
    <lineage>
        <taxon>Bacteria</taxon>
        <taxon>Pseudomonadati</taxon>
        <taxon>Bacteroidota</taxon>
        <taxon>Cytophagia</taxon>
        <taxon>Cytophagales</taxon>
        <taxon>Flectobacillaceae</taxon>
        <taxon>Arcicella</taxon>
    </lineage>
</organism>
<reference evidence="2 3" key="1">
    <citation type="submission" date="2023-12" db="EMBL/GenBank/DDBJ databases">
        <title>Novel species of the genus Arcicella isolated from rivers.</title>
        <authorList>
            <person name="Lu H."/>
        </authorList>
    </citation>
    <scope>NUCLEOTIDE SEQUENCE [LARGE SCALE GENOMIC DNA]</scope>
    <source>
        <strain evidence="2 3">LMG 21963</strain>
    </source>
</reference>
<evidence type="ECO:0000313" key="3">
    <source>
        <dbReference type="Proteomes" id="UP001304671"/>
    </source>
</evidence>
<sequence>MNNAQKIITLWILFVVCMILHFNYHIGELFYGIEIKRPNATGVVPPSAAIIRFIFEILPMSLITFILFIEKPIIRKINFGIAAIFALANLAHLIEEFMSLKLDLSQLNLLSFVFISSLLLTLASWRWLKEDLSA</sequence>
<feature type="transmembrane region" description="Helical" evidence="1">
    <location>
        <begin position="106"/>
        <end position="128"/>
    </location>
</feature>
<keyword evidence="1" id="KW-1133">Transmembrane helix</keyword>
<evidence type="ECO:0000313" key="2">
    <source>
        <dbReference type="EMBL" id="MEA5257798.1"/>
    </source>
</evidence>
<keyword evidence="1" id="KW-0812">Transmembrane</keyword>
<comment type="caution">
    <text evidence="2">The sequence shown here is derived from an EMBL/GenBank/DDBJ whole genome shotgun (WGS) entry which is preliminary data.</text>
</comment>
<protein>
    <recommendedName>
        <fullName evidence="4">DoxX family protein</fullName>
    </recommendedName>
</protein>
<feature type="transmembrane region" description="Helical" evidence="1">
    <location>
        <begin position="76"/>
        <end position="94"/>
    </location>
</feature>
<keyword evidence="3" id="KW-1185">Reference proteome</keyword>
<evidence type="ECO:0000256" key="1">
    <source>
        <dbReference type="SAM" id="Phobius"/>
    </source>
</evidence>
<proteinExistence type="predicted"/>
<keyword evidence="1" id="KW-0472">Membrane</keyword>
<dbReference type="Proteomes" id="UP001304671">
    <property type="component" value="Unassembled WGS sequence"/>
</dbReference>
<evidence type="ECO:0008006" key="4">
    <source>
        <dbReference type="Google" id="ProtNLM"/>
    </source>
</evidence>
<feature type="transmembrane region" description="Helical" evidence="1">
    <location>
        <begin position="7"/>
        <end position="27"/>
    </location>
</feature>
<name>A0ABU5QL76_9BACT</name>
<dbReference type="RefSeq" id="WP_323248421.1">
    <property type="nucleotide sequence ID" value="NZ_JAYFUL010000010.1"/>
</dbReference>
<accession>A0ABU5QL76</accession>
<feature type="transmembrane region" description="Helical" evidence="1">
    <location>
        <begin position="47"/>
        <end position="69"/>
    </location>
</feature>
<gene>
    <name evidence="2" type="ORF">VB264_08375</name>
</gene>
<dbReference type="EMBL" id="JAYFUL010000010">
    <property type="protein sequence ID" value="MEA5257798.1"/>
    <property type="molecule type" value="Genomic_DNA"/>
</dbReference>